<protein>
    <submittedName>
        <fullName evidence="3">Uncharacterized protein</fullName>
    </submittedName>
</protein>
<evidence type="ECO:0000256" key="1">
    <source>
        <dbReference type="SAM" id="Coils"/>
    </source>
</evidence>
<evidence type="ECO:0000313" key="4">
    <source>
        <dbReference type="Proteomes" id="UP000324800"/>
    </source>
</evidence>
<dbReference type="EMBL" id="SNRW01003674">
    <property type="protein sequence ID" value="KAA6389211.1"/>
    <property type="molecule type" value="Genomic_DNA"/>
</dbReference>
<feature type="signal peptide" evidence="2">
    <location>
        <begin position="1"/>
        <end position="17"/>
    </location>
</feature>
<feature type="chain" id="PRO_5023844533" evidence="2">
    <location>
        <begin position="18"/>
        <end position="176"/>
    </location>
</feature>
<accession>A0A5J4W2Q8</accession>
<gene>
    <name evidence="3" type="ORF">EZS28_015262</name>
</gene>
<keyword evidence="1" id="KW-0175">Coiled coil</keyword>
<dbReference type="AlphaFoldDB" id="A0A5J4W2Q8"/>
<keyword evidence="2" id="KW-0732">Signal</keyword>
<feature type="coiled-coil region" evidence="1">
    <location>
        <begin position="86"/>
        <end position="120"/>
    </location>
</feature>
<organism evidence="3 4">
    <name type="scientific">Streblomastix strix</name>
    <dbReference type="NCBI Taxonomy" id="222440"/>
    <lineage>
        <taxon>Eukaryota</taxon>
        <taxon>Metamonada</taxon>
        <taxon>Preaxostyla</taxon>
        <taxon>Oxymonadida</taxon>
        <taxon>Streblomastigidae</taxon>
        <taxon>Streblomastix</taxon>
    </lineage>
</organism>
<name>A0A5J4W2Q8_9EUKA</name>
<dbReference type="Proteomes" id="UP000324800">
    <property type="component" value="Unassembled WGS sequence"/>
</dbReference>
<reference evidence="3 4" key="1">
    <citation type="submission" date="2019-03" db="EMBL/GenBank/DDBJ databases">
        <title>Single cell metagenomics reveals metabolic interactions within the superorganism composed of flagellate Streblomastix strix and complex community of Bacteroidetes bacteria on its surface.</title>
        <authorList>
            <person name="Treitli S.C."/>
            <person name="Kolisko M."/>
            <person name="Husnik F."/>
            <person name="Keeling P."/>
            <person name="Hampl V."/>
        </authorList>
    </citation>
    <scope>NUCLEOTIDE SEQUENCE [LARGE SCALE GENOMIC DNA]</scope>
    <source>
        <strain evidence="3">ST1C</strain>
    </source>
</reference>
<comment type="caution">
    <text evidence="3">The sequence shown here is derived from an EMBL/GenBank/DDBJ whole genome shotgun (WGS) entry which is preliminary data.</text>
</comment>
<sequence length="176" mass="20794">MFNTLFIIIFVASEAPAENVDIISVALNILFILLASDERHRKTVQNEKQTKIIANEREWNIAEVVCECLRIEMSYLWDVTHMLDDKKKADKEVEDANKWIENYEKKKEETILKQNETQQKEEKITTDNSGTKDIMKMLAQYDPTRDDRDRIKLLSVQFSYITQIFSRSPYLKIKQN</sequence>
<evidence type="ECO:0000313" key="3">
    <source>
        <dbReference type="EMBL" id="KAA6389211.1"/>
    </source>
</evidence>
<proteinExistence type="predicted"/>
<evidence type="ECO:0000256" key="2">
    <source>
        <dbReference type="SAM" id="SignalP"/>
    </source>
</evidence>